<comment type="caution">
    <text evidence="1">The sequence shown here is derived from an EMBL/GenBank/DDBJ whole genome shotgun (WGS) entry which is preliminary data.</text>
</comment>
<reference evidence="1" key="1">
    <citation type="submission" date="2021-01" db="EMBL/GenBank/DDBJ databases">
        <authorList>
            <consortium name="Genoscope - CEA"/>
            <person name="William W."/>
        </authorList>
    </citation>
    <scope>NUCLEOTIDE SEQUENCE</scope>
</reference>
<organism evidence="1 2">
    <name type="scientific">Paramecium octaurelia</name>
    <dbReference type="NCBI Taxonomy" id="43137"/>
    <lineage>
        <taxon>Eukaryota</taxon>
        <taxon>Sar</taxon>
        <taxon>Alveolata</taxon>
        <taxon>Ciliophora</taxon>
        <taxon>Intramacronucleata</taxon>
        <taxon>Oligohymenophorea</taxon>
        <taxon>Peniculida</taxon>
        <taxon>Parameciidae</taxon>
        <taxon>Paramecium</taxon>
    </lineage>
</organism>
<evidence type="ECO:0000313" key="1">
    <source>
        <dbReference type="EMBL" id="CAD8139227.1"/>
    </source>
</evidence>
<name>A0A8S1SIJ4_PAROT</name>
<dbReference type="Proteomes" id="UP000683925">
    <property type="component" value="Unassembled WGS sequence"/>
</dbReference>
<protein>
    <submittedName>
        <fullName evidence="1">Uncharacterized protein</fullName>
    </submittedName>
</protein>
<evidence type="ECO:0000313" key="2">
    <source>
        <dbReference type="Proteomes" id="UP000683925"/>
    </source>
</evidence>
<dbReference type="OrthoDB" id="282889at2759"/>
<dbReference type="OMA" id="LWAIDVQ"/>
<dbReference type="AlphaFoldDB" id="A0A8S1SIJ4"/>
<gene>
    <name evidence="1" type="ORF">POCTA_138.1.T0100310</name>
</gene>
<accession>A0A8S1SIJ4</accession>
<sequence length="393" mass="46124">MSSTLRSDQIIYFGTSNTPQIPCRFHEDYIIQNFCKKQDCSLPMCPECIKIHQEEHEQERVTSDIDLFSNCLTEQYNKSLEYLNLWAIDVQESSNLQEEVQKAQEFQLQRFQEAKKQFYKVIDDYFRIFESTIANETQKSTQDLIKLVRSRHRIEYLEWKTLHENLQKLNSDKCLPPLIQIYSDPRQSPQAIYLKNHQEHVEQLNKLKLNIRQVVVNDNLNQILTLLKQYIYITAPVQDSQIQQVQITNTVQPILQTQQIVQAQPIVQNQAVVQTQSIANQAINQNKYQSRVIQPFSAIREYTPLQPVLYQQTPMVPIEPLQIYPQQFYHPHPVLQEPMVMPVLTGQQSTPPQIIRSPVKNLQPVLEAGSLNGQLRETMAQRYYDQMLKNEIK</sequence>
<keyword evidence="2" id="KW-1185">Reference proteome</keyword>
<dbReference type="EMBL" id="CAJJDP010000009">
    <property type="protein sequence ID" value="CAD8139227.1"/>
    <property type="molecule type" value="Genomic_DNA"/>
</dbReference>
<proteinExistence type="predicted"/>